<protein>
    <submittedName>
        <fullName evidence="1">Uncharacterized protein</fullName>
    </submittedName>
</protein>
<gene>
    <name evidence="1" type="ORF">LARSCL_LOCUS8</name>
</gene>
<evidence type="ECO:0000313" key="2">
    <source>
        <dbReference type="Proteomes" id="UP001497382"/>
    </source>
</evidence>
<dbReference type="EMBL" id="CAXIEN010000001">
    <property type="protein sequence ID" value="CAL1260734.1"/>
    <property type="molecule type" value="Genomic_DNA"/>
</dbReference>
<proteinExistence type="predicted"/>
<dbReference type="Proteomes" id="UP001497382">
    <property type="component" value="Unassembled WGS sequence"/>
</dbReference>
<reference evidence="1 2" key="1">
    <citation type="submission" date="2024-04" db="EMBL/GenBank/DDBJ databases">
        <authorList>
            <person name="Rising A."/>
            <person name="Reimegard J."/>
            <person name="Sonavane S."/>
            <person name="Akerstrom W."/>
            <person name="Nylinder S."/>
            <person name="Hedman E."/>
            <person name="Kallberg Y."/>
        </authorList>
    </citation>
    <scope>NUCLEOTIDE SEQUENCE [LARGE SCALE GENOMIC DNA]</scope>
</reference>
<sequence length="91" mass="10870">MCLGSLFSSRKWVVIQKLWKNPAGQRDLENQNGKQKTFNPKHSCFLFCSLLSYVPFIWPSGHMHDRHLSTMTQYTYPYIQFQYPDSVNYWC</sequence>
<evidence type="ECO:0000313" key="1">
    <source>
        <dbReference type="EMBL" id="CAL1260734.1"/>
    </source>
</evidence>
<organism evidence="1 2">
    <name type="scientific">Larinioides sclopetarius</name>
    <dbReference type="NCBI Taxonomy" id="280406"/>
    <lineage>
        <taxon>Eukaryota</taxon>
        <taxon>Metazoa</taxon>
        <taxon>Ecdysozoa</taxon>
        <taxon>Arthropoda</taxon>
        <taxon>Chelicerata</taxon>
        <taxon>Arachnida</taxon>
        <taxon>Araneae</taxon>
        <taxon>Araneomorphae</taxon>
        <taxon>Entelegynae</taxon>
        <taxon>Araneoidea</taxon>
        <taxon>Araneidae</taxon>
        <taxon>Larinioides</taxon>
    </lineage>
</organism>
<dbReference type="AlphaFoldDB" id="A0AAV1YP74"/>
<keyword evidence="2" id="KW-1185">Reference proteome</keyword>
<accession>A0AAV1YP74</accession>
<comment type="caution">
    <text evidence="1">The sequence shown here is derived from an EMBL/GenBank/DDBJ whole genome shotgun (WGS) entry which is preliminary data.</text>
</comment>
<name>A0AAV1YP74_9ARAC</name>